<name>A0A151ZGC1_TIELA</name>
<dbReference type="HAMAP" id="MF_00198">
    <property type="entry name" value="Spermidine_synth"/>
    <property type="match status" value="1"/>
</dbReference>
<dbReference type="AlphaFoldDB" id="A0A151ZGC1"/>
<evidence type="ECO:0000256" key="3">
    <source>
        <dbReference type="PROSITE-ProRule" id="PRU00354"/>
    </source>
</evidence>
<comment type="caution">
    <text evidence="6">The sequence shown here is derived from an EMBL/GenBank/DDBJ whole genome shotgun (WGS) entry which is preliminary data.</text>
</comment>
<dbReference type="PANTHER" id="PTHR11558:SF11">
    <property type="entry name" value="SPERMIDINE SYNTHASE"/>
    <property type="match status" value="1"/>
</dbReference>
<evidence type="ECO:0000313" key="6">
    <source>
        <dbReference type="EMBL" id="KYQ93022.1"/>
    </source>
</evidence>
<dbReference type="InterPro" id="IPR030668">
    <property type="entry name" value="Spermi_synthase_euk"/>
</dbReference>
<dbReference type="InterPro" id="IPR030373">
    <property type="entry name" value="PABS_CS"/>
</dbReference>
<feature type="active site" description="Proton acceptor" evidence="3">
    <location>
        <position position="161"/>
    </location>
</feature>
<dbReference type="OMA" id="FLYHEMM"/>
<dbReference type="InParanoid" id="A0A151ZGC1"/>
<dbReference type="SUPFAM" id="SSF53335">
    <property type="entry name" value="S-adenosyl-L-methionine-dependent methyltransferases"/>
    <property type="match status" value="1"/>
</dbReference>
<dbReference type="PIRSF" id="PIRSF000502">
    <property type="entry name" value="Spermidine_synth"/>
    <property type="match status" value="1"/>
</dbReference>
<dbReference type="GO" id="GO:0008295">
    <property type="term" value="P:spermidine biosynthetic process"/>
    <property type="evidence" value="ECO:0007669"/>
    <property type="project" value="TreeGrafter"/>
</dbReference>
<dbReference type="InterPro" id="IPR037163">
    <property type="entry name" value="Spermidine_synt_N_sf"/>
</dbReference>
<dbReference type="NCBIfam" id="NF002010">
    <property type="entry name" value="PRK00811.1"/>
    <property type="match status" value="1"/>
</dbReference>
<dbReference type="FunFam" id="2.30.140.10:FF:000001">
    <property type="entry name" value="SPE3p Spermidine synthase"/>
    <property type="match status" value="1"/>
</dbReference>
<dbReference type="Gene3D" id="2.30.140.10">
    <property type="entry name" value="Spermidine synthase, tetramerisation domain"/>
    <property type="match status" value="1"/>
</dbReference>
<evidence type="ECO:0000256" key="2">
    <source>
        <dbReference type="ARBA" id="ARBA00022679"/>
    </source>
</evidence>
<comment type="similarity">
    <text evidence="1 4">Belongs to the spermidine/spermine synthase family.</text>
</comment>
<dbReference type="PANTHER" id="PTHR11558">
    <property type="entry name" value="SPERMIDINE/SPERMINE SYNTHASE"/>
    <property type="match status" value="1"/>
</dbReference>
<keyword evidence="2 3" id="KW-0808">Transferase</keyword>
<dbReference type="NCBIfam" id="NF037959">
    <property type="entry name" value="MFS_SpdSyn"/>
    <property type="match status" value="1"/>
</dbReference>
<dbReference type="GO" id="GO:0004766">
    <property type="term" value="F:spermidine synthase activity"/>
    <property type="evidence" value="ECO:0007669"/>
    <property type="project" value="TreeGrafter"/>
</dbReference>
<dbReference type="InterPro" id="IPR030374">
    <property type="entry name" value="PABS"/>
</dbReference>
<dbReference type="InterPro" id="IPR029063">
    <property type="entry name" value="SAM-dependent_MTases_sf"/>
</dbReference>
<dbReference type="EMBL" id="LODT01000028">
    <property type="protein sequence ID" value="KYQ93022.1"/>
    <property type="molecule type" value="Genomic_DNA"/>
</dbReference>
<dbReference type="FunFam" id="3.40.50.150:FF:000013">
    <property type="entry name" value="Spermidine synthase"/>
    <property type="match status" value="1"/>
</dbReference>
<evidence type="ECO:0000259" key="5">
    <source>
        <dbReference type="PROSITE" id="PS51006"/>
    </source>
</evidence>
<dbReference type="Pfam" id="PF17284">
    <property type="entry name" value="Spermine_synt_N"/>
    <property type="match status" value="1"/>
</dbReference>
<organism evidence="6 7">
    <name type="scientific">Tieghemostelium lacteum</name>
    <name type="common">Slime mold</name>
    <name type="synonym">Dictyostelium lacteum</name>
    <dbReference type="NCBI Taxonomy" id="361077"/>
    <lineage>
        <taxon>Eukaryota</taxon>
        <taxon>Amoebozoa</taxon>
        <taxon>Evosea</taxon>
        <taxon>Eumycetozoa</taxon>
        <taxon>Dictyostelia</taxon>
        <taxon>Dictyosteliales</taxon>
        <taxon>Raperosteliaceae</taxon>
        <taxon>Tieghemostelium</taxon>
    </lineage>
</organism>
<dbReference type="PROSITE" id="PS01330">
    <property type="entry name" value="PABS_1"/>
    <property type="match status" value="1"/>
</dbReference>
<evidence type="ECO:0000313" key="7">
    <source>
        <dbReference type="Proteomes" id="UP000076078"/>
    </source>
</evidence>
<keyword evidence="3" id="KW-0620">Polyamine biosynthesis</keyword>
<dbReference type="Proteomes" id="UP000076078">
    <property type="component" value="Unassembled WGS sequence"/>
</dbReference>
<dbReference type="OrthoDB" id="38125at2759"/>
<dbReference type="NCBIfam" id="TIGR00417">
    <property type="entry name" value="speE"/>
    <property type="match status" value="1"/>
</dbReference>
<dbReference type="GO" id="GO:0005829">
    <property type="term" value="C:cytosol"/>
    <property type="evidence" value="ECO:0007669"/>
    <property type="project" value="TreeGrafter"/>
</dbReference>
<dbReference type="InterPro" id="IPR035246">
    <property type="entry name" value="Spermidine_synt_N"/>
</dbReference>
<dbReference type="PROSITE" id="PS51006">
    <property type="entry name" value="PABS_2"/>
    <property type="match status" value="1"/>
</dbReference>
<dbReference type="CDD" id="cd02440">
    <property type="entry name" value="AdoMet_MTases"/>
    <property type="match status" value="1"/>
</dbReference>
<reference evidence="6 7" key="1">
    <citation type="submission" date="2015-12" db="EMBL/GenBank/DDBJ databases">
        <title>Dictyostelia acquired genes for synthesis and detection of signals that induce cell-type specialization by lateral gene transfer from prokaryotes.</title>
        <authorList>
            <person name="Gloeckner G."/>
            <person name="Schaap P."/>
        </authorList>
    </citation>
    <scope>NUCLEOTIDE SEQUENCE [LARGE SCALE GENOMIC DNA]</scope>
    <source>
        <strain evidence="6 7">TK</strain>
    </source>
</reference>
<proteinExistence type="inferred from homology"/>
<evidence type="ECO:0000256" key="1">
    <source>
        <dbReference type="ARBA" id="ARBA00007867"/>
    </source>
</evidence>
<protein>
    <submittedName>
        <fullName evidence="6">Spermidine synthase</fullName>
    </submittedName>
</protein>
<feature type="domain" description="PABS" evidence="5">
    <location>
        <begin position="6"/>
        <end position="241"/>
    </location>
</feature>
<gene>
    <name evidence="6" type="ORF">DLAC_05628</name>
</gene>
<evidence type="ECO:0000256" key="4">
    <source>
        <dbReference type="RuleBase" id="RU003836"/>
    </source>
</evidence>
<keyword evidence="7" id="KW-1185">Reference proteome</keyword>
<dbReference type="STRING" id="361077.A0A151ZGC1"/>
<dbReference type="Gene3D" id="3.40.50.150">
    <property type="entry name" value="Vaccinia Virus protein VP39"/>
    <property type="match status" value="1"/>
</dbReference>
<dbReference type="Pfam" id="PF01564">
    <property type="entry name" value="Spermine_synth"/>
    <property type="match status" value="1"/>
</dbReference>
<accession>A0A151ZGC1</accession>
<sequence length="285" mass="31901">MDKISNGWFSEISEFWPGNSFSLQVEQVLHHEKSEYQDILVFKSKSFGNVLVLDGVIQATEKDEFAYQEMITHIPLFAHPNPKKVLVVGGGDGGVLREVVKHPQVESVTLCEIDKGVIEASRRFLPKMAAGFDHPKVTLFIGDGLEFMRSRKGEFDVIITDSSDPIGPAQGLFERSYYELLKSALTPGGIICSQAESMWLHLDTIKNLQKFCKELYPVVEYAYCSIPSYPGGSIGFLICSTSNQSCSKPIREITSDVQKQMQYYTEQVHSASFVLPNFAAKELNQ</sequence>
<dbReference type="InterPro" id="IPR001045">
    <property type="entry name" value="Spermi_synthase"/>
</dbReference>
<dbReference type="FunCoup" id="A0A151ZGC1">
    <property type="interactions" value="434"/>
</dbReference>